<dbReference type="PRINTS" id="PR00080">
    <property type="entry name" value="SDRFAMILY"/>
</dbReference>
<evidence type="ECO:0000256" key="1">
    <source>
        <dbReference type="ARBA" id="ARBA00006484"/>
    </source>
</evidence>
<keyword evidence="4" id="KW-1185">Reference proteome</keyword>
<dbReference type="CDD" id="cd05233">
    <property type="entry name" value="SDR_c"/>
    <property type="match status" value="1"/>
</dbReference>
<accession>A0A6B8VFU7</accession>
<dbReference type="InterPro" id="IPR020904">
    <property type="entry name" value="Sc_DH/Rdtase_CS"/>
</dbReference>
<comment type="similarity">
    <text evidence="1">Belongs to the short-chain dehydrogenases/reductases (SDR) family.</text>
</comment>
<dbReference type="EC" id="1.1.1.69" evidence="3"/>
<gene>
    <name evidence="3" type="primary">gno</name>
    <name evidence="3" type="ORF">CETAM_04405</name>
</gene>
<evidence type="ECO:0000313" key="3">
    <source>
        <dbReference type="EMBL" id="QGU04152.1"/>
    </source>
</evidence>
<dbReference type="PROSITE" id="PS00061">
    <property type="entry name" value="ADH_SHORT"/>
    <property type="match status" value="1"/>
</dbReference>
<dbReference type="InterPro" id="IPR002347">
    <property type="entry name" value="SDR_fam"/>
</dbReference>
<dbReference type="Gene3D" id="3.40.50.720">
    <property type="entry name" value="NAD(P)-binding Rossmann-like Domain"/>
    <property type="match status" value="1"/>
</dbReference>
<protein>
    <submittedName>
        <fullName evidence="3">Gluconate 5-dehydrogenase</fullName>
        <ecNumber evidence="3">1.1.1.69</ecNumber>
    </submittedName>
</protein>
<keyword evidence="2 3" id="KW-0560">Oxidoreductase</keyword>
<dbReference type="GO" id="GO:0008874">
    <property type="term" value="F:gluconate 5-dehydrogenase activity"/>
    <property type="evidence" value="ECO:0007669"/>
    <property type="project" value="UniProtKB-EC"/>
</dbReference>
<dbReference type="PANTHER" id="PTHR42760:SF133">
    <property type="entry name" value="3-OXOACYL-[ACYL-CARRIER-PROTEIN] REDUCTASE"/>
    <property type="match status" value="1"/>
</dbReference>
<evidence type="ECO:0000313" key="4">
    <source>
        <dbReference type="Proteomes" id="UP000425178"/>
    </source>
</evidence>
<dbReference type="FunFam" id="3.40.50.720:FF:000084">
    <property type="entry name" value="Short-chain dehydrogenase reductase"/>
    <property type="match status" value="1"/>
</dbReference>
<organism evidence="3 4">
    <name type="scientific">Corynebacterium comes</name>
    <dbReference type="NCBI Taxonomy" id="2675218"/>
    <lineage>
        <taxon>Bacteria</taxon>
        <taxon>Bacillati</taxon>
        <taxon>Actinomycetota</taxon>
        <taxon>Actinomycetes</taxon>
        <taxon>Mycobacteriales</taxon>
        <taxon>Corynebacteriaceae</taxon>
        <taxon>Corynebacterium</taxon>
    </lineage>
</organism>
<dbReference type="Pfam" id="PF13561">
    <property type="entry name" value="adh_short_C2"/>
    <property type="match status" value="1"/>
</dbReference>
<dbReference type="PANTHER" id="PTHR42760">
    <property type="entry name" value="SHORT-CHAIN DEHYDROGENASES/REDUCTASES FAMILY MEMBER"/>
    <property type="match status" value="1"/>
</dbReference>
<dbReference type="AlphaFoldDB" id="A0A6B8VFU7"/>
<proteinExistence type="inferred from homology"/>
<dbReference type="SUPFAM" id="SSF51735">
    <property type="entry name" value="NAD(P)-binding Rossmann-fold domains"/>
    <property type="match status" value="1"/>
</dbReference>
<dbReference type="RefSeq" id="WP_156227323.1">
    <property type="nucleotide sequence ID" value="NZ_CP046453.1"/>
</dbReference>
<evidence type="ECO:0000256" key="2">
    <source>
        <dbReference type="ARBA" id="ARBA00023002"/>
    </source>
</evidence>
<dbReference type="InterPro" id="IPR036291">
    <property type="entry name" value="NAD(P)-bd_dom_sf"/>
</dbReference>
<dbReference type="PRINTS" id="PR00081">
    <property type="entry name" value="GDHRDH"/>
</dbReference>
<sequence>MNNKLTELFDLTGTHALVTGGGSGIGFHIARTLGAVGAEVTLIDRTPEPLEAARKTLIDDGIITHALALDITDYEDFDSKIATHAAQHPFQVVFANAGISAGPGPIDETGTLDNYDRDRWRDVIDVNLTGAMNTMSITSRHMTAEGRGRIVVTASLAGVRADPLVGYAYAASKTGVIGIVRNAALELATRGVTVNAIAPGLFETNIRKNNPAAKALDGSFAKMSAVKRPGRMQELEGLAIFLASKSSSYVTGAVLNIDGGGQHVGPTSLD</sequence>
<reference evidence="3 4" key="1">
    <citation type="journal article" date="2021" name="Int. J. Syst. Evol. Microbiol.">
        <title>Classification of three corynebacterial strains isolated from a small paddock in North Rhine-Westphalia: proposal of &lt;i&gt;Corynebacterium kalinowskii&lt;/i&gt; sp. nov., &lt;i&gt;Corynebacterium comes&lt;/i&gt; sp. nov. and &lt;i&gt;Corynebacterium occultum&lt;/i&gt; sp. nov.</title>
        <authorList>
            <person name="Schaffert L."/>
            <person name="Ruwe M."/>
            <person name="Milse J."/>
            <person name="Hanuschka K."/>
            <person name="Ortseifen V."/>
            <person name="Droste J."/>
            <person name="Brandt D."/>
            <person name="Schl L."/>
            <person name="Kutter Y."/>
            <person name="Vinke S."/>
            <person name="Vieh P."/>
            <person name="Jacob L."/>
            <person name="L N.C."/>
            <person name="Schulte-Berndt E."/>
            <person name="Hain C."/>
            <person name="Linder M."/>
            <person name="Schmidt P."/>
            <person name="Wollenschl L."/>
            <person name="Luttermann T."/>
            <person name="Thieme E."/>
            <person name="Hassa J."/>
            <person name="Haak M."/>
            <person name="Wittchen M."/>
            <person name="Mentz A."/>
            <person name="Persicke M."/>
            <person name="Busche T."/>
            <person name="R C."/>
        </authorList>
    </citation>
    <scope>NUCLEOTIDE SEQUENCE [LARGE SCALE GENOMIC DNA]</scope>
    <source>
        <strain evidence="3 4">2019</strain>
    </source>
</reference>
<dbReference type="Proteomes" id="UP000425178">
    <property type="component" value="Chromosome"/>
</dbReference>
<dbReference type="EMBL" id="CP046453">
    <property type="protein sequence ID" value="QGU04152.1"/>
    <property type="molecule type" value="Genomic_DNA"/>
</dbReference>
<name>A0A6B8VFU7_9CORY</name>
<dbReference type="KEGG" id="ccoe:CETAM_04405"/>